<name>A0A938XCY6_9CLOT</name>
<evidence type="ECO:0000256" key="1">
    <source>
        <dbReference type="ARBA" id="ARBA00008754"/>
    </source>
</evidence>
<sequence length="146" mass="15450">MKIAIGCDPNAQAAKEALIKYIEAKGYGEVTDFGSEDPIYGHTAFAVAEAVAAKKYDRGILLCGTGIGVSIAANKVKGAYAALISDVYSAQRARLSNDANIACMGAFTTGNKVRELLVDAFLGNEFVPGCSSQPKVDAYVEYDQNR</sequence>
<dbReference type="RefSeq" id="WP_204906776.1">
    <property type="nucleotide sequence ID" value="NZ_JACJKS010000011.1"/>
</dbReference>
<dbReference type="SUPFAM" id="SSF89623">
    <property type="entry name" value="Ribose/Galactose isomerase RpiB/AlsB"/>
    <property type="match status" value="1"/>
</dbReference>
<dbReference type="GO" id="GO:0005975">
    <property type="term" value="P:carbohydrate metabolic process"/>
    <property type="evidence" value="ECO:0007669"/>
    <property type="project" value="InterPro"/>
</dbReference>
<dbReference type="PANTHER" id="PTHR43732:SF1">
    <property type="entry name" value="RIBOSE 5-PHOSPHATE ISOMERASE"/>
    <property type="match status" value="1"/>
</dbReference>
<dbReference type="InterPro" id="IPR003500">
    <property type="entry name" value="RpiB_LacA_LacB"/>
</dbReference>
<dbReference type="GO" id="GO:0016861">
    <property type="term" value="F:intramolecular oxidoreductase activity, interconverting aldoses and ketoses"/>
    <property type="evidence" value="ECO:0007669"/>
    <property type="project" value="UniProtKB-ARBA"/>
</dbReference>
<accession>A0A938XCY6</accession>
<protein>
    <submittedName>
        <fullName evidence="3">RpiB/LacA/LacB family sugar-phosphate isomerase</fullName>
    </submittedName>
</protein>
<dbReference type="PANTHER" id="PTHR43732">
    <property type="entry name" value="RIBOSE 5-PHOSPHATE ISOMERASE-RELATED"/>
    <property type="match status" value="1"/>
</dbReference>
<reference evidence="3" key="2">
    <citation type="journal article" date="2021" name="Sci. Rep.">
        <title>The distribution of antibiotic resistance genes in chicken gut microbiota commensals.</title>
        <authorList>
            <person name="Juricova H."/>
            <person name="Matiasovicova J."/>
            <person name="Kubasova T."/>
            <person name="Cejkova D."/>
            <person name="Rychlik I."/>
        </authorList>
    </citation>
    <scope>NUCLEOTIDE SEQUENCE</scope>
    <source>
        <strain evidence="3">An582</strain>
    </source>
</reference>
<dbReference type="Gene3D" id="3.40.1400.10">
    <property type="entry name" value="Sugar-phosphate isomerase, RpiB/LacA/LacB"/>
    <property type="match status" value="1"/>
</dbReference>
<evidence type="ECO:0000313" key="3">
    <source>
        <dbReference type="EMBL" id="MBM6948777.1"/>
    </source>
</evidence>
<comment type="caution">
    <text evidence="3">The sequence shown here is derived from an EMBL/GenBank/DDBJ whole genome shotgun (WGS) entry which is preliminary data.</text>
</comment>
<dbReference type="Pfam" id="PF02502">
    <property type="entry name" value="LacAB_rpiB"/>
    <property type="match status" value="1"/>
</dbReference>
<keyword evidence="2 3" id="KW-0413">Isomerase</keyword>
<evidence type="ECO:0000256" key="2">
    <source>
        <dbReference type="ARBA" id="ARBA00023235"/>
    </source>
</evidence>
<organism evidence="3 4">
    <name type="scientific">Mordavella massiliensis</name>
    <dbReference type="NCBI Taxonomy" id="1871024"/>
    <lineage>
        <taxon>Bacteria</taxon>
        <taxon>Bacillati</taxon>
        <taxon>Bacillota</taxon>
        <taxon>Clostridia</taxon>
        <taxon>Eubacteriales</taxon>
        <taxon>Clostridiaceae</taxon>
        <taxon>Mordavella</taxon>
    </lineage>
</organism>
<dbReference type="EMBL" id="JACJKS010000011">
    <property type="protein sequence ID" value="MBM6948777.1"/>
    <property type="molecule type" value="Genomic_DNA"/>
</dbReference>
<dbReference type="InterPro" id="IPR051812">
    <property type="entry name" value="SPI_LacAB/RpiB"/>
</dbReference>
<evidence type="ECO:0000313" key="4">
    <source>
        <dbReference type="Proteomes" id="UP000705508"/>
    </source>
</evidence>
<dbReference type="AlphaFoldDB" id="A0A938XCY6"/>
<dbReference type="Proteomes" id="UP000705508">
    <property type="component" value="Unassembled WGS sequence"/>
</dbReference>
<dbReference type="NCBIfam" id="TIGR00689">
    <property type="entry name" value="rpiB_lacA_lacB"/>
    <property type="match status" value="1"/>
</dbReference>
<gene>
    <name evidence="3" type="ORF">H6A20_08955</name>
</gene>
<dbReference type="PIRSF" id="PIRSF005384">
    <property type="entry name" value="RpiB_LacA_B"/>
    <property type="match status" value="1"/>
</dbReference>
<reference evidence="3" key="1">
    <citation type="submission" date="2020-08" db="EMBL/GenBank/DDBJ databases">
        <authorList>
            <person name="Cejkova D."/>
            <person name="Kubasova T."/>
            <person name="Jahodarova E."/>
            <person name="Rychlik I."/>
        </authorList>
    </citation>
    <scope>NUCLEOTIDE SEQUENCE</scope>
    <source>
        <strain evidence="3">An582</strain>
    </source>
</reference>
<comment type="similarity">
    <text evidence="1">Belongs to the LacAB/RpiB family.</text>
</comment>
<proteinExistence type="inferred from homology"/>
<dbReference type="InterPro" id="IPR036569">
    <property type="entry name" value="RpiB_LacA_LacB_sf"/>
</dbReference>